<protein>
    <recommendedName>
        <fullName evidence="3">DUF8020 domain-containing protein</fullName>
    </recommendedName>
</protein>
<feature type="chain" id="PRO_5004873151" description="DUF8020 domain-containing protein" evidence="2">
    <location>
        <begin position="28"/>
        <end position="215"/>
    </location>
</feature>
<dbReference type="OrthoDB" id="4551564at2"/>
<dbReference type="InterPro" id="IPR058333">
    <property type="entry name" value="DUF8020"/>
</dbReference>
<feature type="domain" description="DUF8020" evidence="3">
    <location>
        <begin position="46"/>
        <end position="114"/>
    </location>
</feature>
<name>W5TCZ4_9NOCA</name>
<dbReference type="AlphaFoldDB" id="W5TCZ4"/>
<evidence type="ECO:0000313" key="5">
    <source>
        <dbReference type="Proteomes" id="UP000019150"/>
    </source>
</evidence>
<dbReference type="Pfam" id="PF26059">
    <property type="entry name" value="DUF8020"/>
    <property type="match status" value="1"/>
</dbReference>
<proteinExistence type="predicted"/>
<reference evidence="4 5" key="1">
    <citation type="journal article" date="2014" name="Appl. Environ. Microbiol.">
        <title>Insights into the Microbial Degradation of Rubber and Gutta-Percha by Analysis of the Complete Genome of Nocardia nova SH22a.</title>
        <authorList>
            <person name="Luo Q."/>
            <person name="Hiessl S."/>
            <person name="Poehlein A."/>
            <person name="Daniel R."/>
            <person name="Steinbuchel A."/>
        </authorList>
    </citation>
    <scope>NUCLEOTIDE SEQUENCE [LARGE SCALE GENOMIC DNA]</scope>
    <source>
        <strain evidence="4">SH22a</strain>
    </source>
</reference>
<dbReference type="RefSeq" id="WP_025348529.1">
    <property type="nucleotide sequence ID" value="NZ_CP006850.1"/>
</dbReference>
<sequence>MTTFRAGTAIALLTVAATTTTCGIANADPTPPAIMAPAGQRGVEQGVGYDIARSGTSATVSLTNGTFRIGEDAVTIADGSGATIATLPLRLSVEDHALVLTPRTDATATTLIADVSAEDIGYWRKTSPRQRSIEAGMGIGALVGGLTGTFLGVVAGIATEGLLLPITLPVGLLGGVLAGMAVGGVAGAAIPNSDAQDQWDYQQECYDSGNYRYCW</sequence>
<keyword evidence="1" id="KW-0812">Transmembrane</keyword>
<keyword evidence="5" id="KW-1185">Reference proteome</keyword>
<evidence type="ECO:0000259" key="3">
    <source>
        <dbReference type="Pfam" id="PF26059"/>
    </source>
</evidence>
<organism evidence="4 5">
    <name type="scientific">Nocardia nova SH22a</name>
    <dbReference type="NCBI Taxonomy" id="1415166"/>
    <lineage>
        <taxon>Bacteria</taxon>
        <taxon>Bacillati</taxon>
        <taxon>Actinomycetota</taxon>
        <taxon>Actinomycetes</taxon>
        <taxon>Mycobacteriales</taxon>
        <taxon>Nocardiaceae</taxon>
        <taxon>Nocardia</taxon>
    </lineage>
</organism>
<dbReference type="HOGENOM" id="CLU_1282124_0_0_11"/>
<evidence type="ECO:0000256" key="2">
    <source>
        <dbReference type="SAM" id="SignalP"/>
    </source>
</evidence>
<feature type="signal peptide" evidence="2">
    <location>
        <begin position="1"/>
        <end position="27"/>
    </location>
</feature>
<dbReference type="EMBL" id="CP006850">
    <property type="protein sequence ID" value="AHH17049.1"/>
    <property type="molecule type" value="Genomic_DNA"/>
</dbReference>
<keyword evidence="1" id="KW-0472">Membrane</keyword>
<accession>W5TCZ4</accession>
<feature type="transmembrane region" description="Helical" evidence="1">
    <location>
        <begin position="135"/>
        <end position="158"/>
    </location>
</feature>
<evidence type="ECO:0000313" key="4">
    <source>
        <dbReference type="EMBL" id="AHH17049.1"/>
    </source>
</evidence>
<dbReference type="PATRIC" id="fig|1415166.3.peg.2292"/>
<gene>
    <name evidence="4" type="ORF">NONO_c22510</name>
</gene>
<dbReference type="Proteomes" id="UP000019150">
    <property type="component" value="Chromosome"/>
</dbReference>
<feature type="transmembrane region" description="Helical" evidence="1">
    <location>
        <begin position="170"/>
        <end position="190"/>
    </location>
</feature>
<keyword evidence="2" id="KW-0732">Signal</keyword>
<evidence type="ECO:0000256" key="1">
    <source>
        <dbReference type="SAM" id="Phobius"/>
    </source>
</evidence>
<dbReference type="eggNOG" id="ENOG5031EZT">
    <property type="taxonomic scope" value="Bacteria"/>
</dbReference>
<keyword evidence="1" id="KW-1133">Transmembrane helix</keyword>
<dbReference type="KEGG" id="nno:NONO_c22510"/>